<keyword evidence="8 12" id="KW-1133">Transmembrane helix</keyword>
<keyword evidence="17" id="KW-1185">Reference proteome</keyword>
<evidence type="ECO:0000256" key="12">
    <source>
        <dbReference type="RuleBase" id="RU003832"/>
    </source>
</evidence>
<comment type="subcellular location">
    <subcellularLocation>
        <location evidence="1 12">Golgi apparatus</location>
        <location evidence="1 12">Golgi stack membrane</location>
        <topology evidence="1 12">Single-pass type II membrane protein</topology>
    </subcellularLocation>
</comment>
<dbReference type="EMBL" id="VSRR010001658">
    <property type="protein sequence ID" value="MPC26836.1"/>
    <property type="molecule type" value="Genomic_DNA"/>
</dbReference>
<dbReference type="FunFam" id="3.40.50.11660:FF:000002">
    <property type="entry name" value="Alpha-(1,3)-fucosyltransferase"/>
    <property type="match status" value="1"/>
</dbReference>
<accession>A0A5B7E0W5</accession>
<feature type="domain" description="Fucosyltransferase C-terminal" evidence="14">
    <location>
        <begin position="459"/>
        <end position="620"/>
    </location>
</feature>
<evidence type="ECO:0000313" key="16">
    <source>
        <dbReference type="EMBL" id="MPC26836.1"/>
    </source>
</evidence>
<feature type="compositionally biased region" description="Polar residues" evidence="13">
    <location>
        <begin position="60"/>
        <end position="72"/>
    </location>
</feature>
<dbReference type="InterPro" id="IPR031481">
    <property type="entry name" value="Glyco_tran_10_N"/>
</dbReference>
<dbReference type="Pfam" id="PF00852">
    <property type="entry name" value="Glyco_transf_10"/>
    <property type="match status" value="1"/>
</dbReference>
<dbReference type="PANTHER" id="PTHR48438:SF1">
    <property type="entry name" value="ALPHA-(1,3)-FUCOSYLTRANSFERASE C-RELATED"/>
    <property type="match status" value="1"/>
</dbReference>
<feature type="compositionally biased region" description="Basic and acidic residues" evidence="13">
    <location>
        <begin position="111"/>
        <end position="126"/>
    </location>
</feature>
<evidence type="ECO:0000259" key="14">
    <source>
        <dbReference type="Pfam" id="PF00852"/>
    </source>
</evidence>
<comment type="pathway">
    <text evidence="2">Protein modification; protein glycosylation.</text>
</comment>
<evidence type="ECO:0000259" key="15">
    <source>
        <dbReference type="Pfam" id="PF17039"/>
    </source>
</evidence>
<keyword evidence="7" id="KW-0735">Signal-anchor</keyword>
<dbReference type="SUPFAM" id="SSF53756">
    <property type="entry name" value="UDP-Glycosyltransferase/glycogen phosphorylase"/>
    <property type="match status" value="2"/>
</dbReference>
<evidence type="ECO:0000256" key="5">
    <source>
        <dbReference type="ARBA" id="ARBA00022679"/>
    </source>
</evidence>
<evidence type="ECO:0000256" key="1">
    <source>
        <dbReference type="ARBA" id="ARBA00004447"/>
    </source>
</evidence>
<dbReference type="Pfam" id="PF17039">
    <property type="entry name" value="Glyco_tran_10_N"/>
    <property type="match status" value="1"/>
</dbReference>
<evidence type="ECO:0000256" key="11">
    <source>
        <dbReference type="ARBA" id="ARBA00023180"/>
    </source>
</evidence>
<dbReference type="GO" id="GO:0032580">
    <property type="term" value="C:Golgi cisterna membrane"/>
    <property type="evidence" value="ECO:0007669"/>
    <property type="project" value="UniProtKB-SubCell"/>
</dbReference>
<dbReference type="OrthoDB" id="6354365at2759"/>
<evidence type="ECO:0000256" key="3">
    <source>
        <dbReference type="ARBA" id="ARBA00008919"/>
    </source>
</evidence>
<sequence length="643" mass="72806">MVRCWPVSISVLGVTLLILCLISWTPFLFMYNTGTSPLLYLTSIRSAPLTSDIHPGAKDTPSTATHSRSNAAGTPPVIHPSGIDSHPPITNMAPQDVASHIDNTNVPTNSKNDDSKATNTPRKEKSNPANTYPKIKGAPSKTSNTPSKTKTNQPKAKRTLSKIKQEKNKSIKTLSKIKKGQIKTTNPHASRTTMNSMSHPHSSSSSPVSSEPAGGSDGECSEEYQEEGPMRQVVIWTPFWHKWNLWENMLRDHAYLKEGRCAIWRCEFLLGQNFTTEQIKEADAIIFFSLDVMVLPLPPRFPHTLWIWLELESPVISKRATESWRKLEASGVFFNLTMSYHHLNPIVAFLGELVPLTTPQHCPITSTFFLNTSSPTYTSYSHHMNQFESWLLENGVFADEKLRAERNRRHGSLIYQPKDNSSLPEPLSDGRGEKEAQGKEKVMEEGNLTFTSEEIALATRPRVAVWMASHCPTDSRREDLVAALQGFMSVTTVGKCGKMKCGKNHMDEYCYRWIAASHLFYLSFENALCDDYKTEKLWTPMMHGMVPVVYGGASYRDTLPFDSYIDVSDFSSAAALANYLLYLATHPAAYLKYLQWRRYWQVRRLVPWCDLCTAIHRQTHPLRSTLDQWWNNTATCEVPPRWR</sequence>
<evidence type="ECO:0000256" key="2">
    <source>
        <dbReference type="ARBA" id="ARBA00004922"/>
    </source>
</evidence>
<dbReference type="InterPro" id="IPR001503">
    <property type="entry name" value="Glyco_trans_10"/>
</dbReference>
<feature type="compositionally biased region" description="Polar residues" evidence="13">
    <location>
        <begin position="101"/>
        <end position="110"/>
    </location>
</feature>
<evidence type="ECO:0000256" key="8">
    <source>
        <dbReference type="ARBA" id="ARBA00022989"/>
    </source>
</evidence>
<dbReference type="InterPro" id="IPR038577">
    <property type="entry name" value="GT10-like_C_sf"/>
</dbReference>
<keyword evidence="10 12" id="KW-0472">Membrane</keyword>
<keyword evidence="11" id="KW-0325">Glycoprotein</keyword>
<evidence type="ECO:0000313" key="17">
    <source>
        <dbReference type="Proteomes" id="UP000324222"/>
    </source>
</evidence>
<feature type="domain" description="Fucosyltransferase N-terminal" evidence="15">
    <location>
        <begin position="231"/>
        <end position="342"/>
    </location>
</feature>
<name>A0A5B7E0W5_PORTR</name>
<keyword evidence="4 12" id="KW-0328">Glycosyltransferase</keyword>
<dbReference type="Gene3D" id="3.40.50.11660">
    <property type="entry name" value="Glycosyl transferase family 10, C-terminal domain"/>
    <property type="match status" value="1"/>
</dbReference>
<evidence type="ECO:0000256" key="6">
    <source>
        <dbReference type="ARBA" id="ARBA00022692"/>
    </source>
</evidence>
<dbReference type="UniPathway" id="UPA00378"/>
<feature type="compositionally biased region" description="Polar residues" evidence="13">
    <location>
        <begin position="182"/>
        <end position="195"/>
    </location>
</feature>
<comment type="caution">
    <text evidence="16">The sequence shown here is derived from an EMBL/GenBank/DDBJ whole genome shotgun (WGS) entry which is preliminary data.</text>
</comment>
<reference evidence="16 17" key="1">
    <citation type="submission" date="2019-05" db="EMBL/GenBank/DDBJ databases">
        <title>Another draft genome of Portunus trituberculatus and its Hox gene families provides insights of decapod evolution.</title>
        <authorList>
            <person name="Jeong J.-H."/>
            <person name="Song I."/>
            <person name="Kim S."/>
            <person name="Choi T."/>
            <person name="Kim D."/>
            <person name="Ryu S."/>
            <person name="Kim W."/>
        </authorList>
    </citation>
    <scope>NUCLEOTIDE SEQUENCE [LARGE SCALE GENOMIC DNA]</scope>
    <source>
        <tissue evidence="16">Muscle</tissue>
    </source>
</reference>
<gene>
    <name evidence="16" type="primary">FucTC_2</name>
    <name evidence="16" type="ORF">E2C01_019987</name>
</gene>
<feature type="region of interest" description="Disordered" evidence="13">
    <location>
        <begin position="409"/>
        <end position="442"/>
    </location>
</feature>
<comment type="similarity">
    <text evidence="3 12">Belongs to the glycosyltransferase 10 family.</text>
</comment>
<evidence type="ECO:0000256" key="9">
    <source>
        <dbReference type="ARBA" id="ARBA00023034"/>
    </source>
</evidence>
<feature type="transmembrane region" description="Helical" evidence="12">
    <location>
        <begin position="7"/>
        <end position="31"/>
    </location>
</feature>
<evidence type="ECO:0000256" key="10">
    <source>
        <dbReference type="ARBA" id="ARBA00023136"/>
    </source>
</evidence>
<feature type="compositionally biased region" description="Low complexity" evidence="13">
    <location>
        <begin position="196"/>
        <end position="210"/>
    </location>
</feature>
<feature type="region of interest" description="Disordered" evidence="13">
    <location>
        <begin position="52"/>
        <end position="224"/>
    </location>
</feature>
<keyword evidence="6 12" id="KW-0812">Transmembrane</keyword>
<organism evidence="16 17">
    <name type="scientific">Portunus trituberculatus</name>
    <name type="common">Swimming crab</name>
    <name type="synonym">Neptunus trituberculatus</name>
    <dbReference type="NCBI Taxonomy" id="210409"/>
    <lineage>
        <taxon>Eukaryota</taxon>
        <taxon>Metazoa</taxon>
        <taxon>Ecdysozoa</taxon>
        <taxon>Arthropoda</taxon>
        <taxon>Crustacea</taxon>
        <taxon>Multicrustacea</taxon>
        <taxon>Malacostraca</taxon>
        <taxon>Eumalacostraca</taxon>
        <taxon>Eucarida</taxon>
        <taxon>Decapoda</taxon>
        <taxon>Pleocyemata</taxon>
        <taxon>Brachyura</taxon>
        <taxon>Eubrachyura</taxon>
        <taxon>Portunoidea</taxon>
        <taxon>Portunidae</taxon>
        <taxon>Portuninae</taxon>
        <taxon>Portunus</taxon>
    </lineage>
</organism>
<protein>
    <recommendedName>
        <fullName evidence="12">Fucosyltransferase</fullName>
        <ecNumber evidence="12">2.4.1.-</ecNumber>
    </recommendedName>
</protein>
<dbReference type="Proteomes" id="UP000324222">
    <property type="component" value="Unassembled WGS sequence"/>
</dbReference>
<dbReference type="AlphaFoldDB" id="A0A5B7E0W5"/>
<evidence type="ECO:0000256" key="7">
    <source>
        <dbReference type="ARBA" id="ARBA00022968"/>
    </source>
</evidence>
<dbReference type="PANTHER" id="PTHR48438">
    <property type="entry name" value="ALPHA-(1,3)-FUCOSYLTRANSFERASE C-RELATED"/>
    <property type="match status" value="1"/>
</dbReference>
<evidence type="ECO:0000256" key="13">
    <source>
        <dbReference type="SAM" id="MobiDB-lite"/>
    </source>
</evidence>
<evidence type="ECO:0000256" key="4">
    <source>
        <dbReference type="ARBA" id="ARBA00022676"/>
    </source>
</evidence>
<keyword evidence="9 12" id="KW-0333">Golgi apparatus</keyword>
<dbReference type="GO" id="GO:0008417">
    <property type="term" value="F:fucosyltransferase activity"/>
    <property type="evidence" value="ECO:0007669"/>
    <property type="project" value="InterPro"/>
</dbReference>
<dbReference type="EC" id="2.4.1.-" evidence="12"/>
<dbReference type="InterPro" id="IPR055270">
    <property type="entry name" value="Glyco_tran_10_C"/>
</dbReference>
<keyword evidence="5 12" id="KW-0808">Transferase</keyword>
<feature type="compositionally biased region" description="Low complexity" evidence="13">
    <location>
        <begin position="139"/>
        <end position="152"/>
    </location>
</feature>
<proteinExistence type="inferred from homology"/>
<feature type="compositionally biased region" description="Basic and acidic residues" evidence="13">
    <location>
        <begin position="428"/>
        <end position="442"/>
    </location>
</feature>